<reference evidence="1" key="1">
    <citation type="submission" date="2018-02" db="EMBL/GenBank/DDBJ databases">
        <title>Rhizophora mucronata_Transcriptome.</title>
        <authorList>
            <person name="Meera S.P."/>
            <person name="Sreeshan A."/>
            <person name="Augustine A."/>
        </authorList>
    </citation>
    <scope>NUCLEOTIDE SEQUENCE</scope>
    <source>
        <tissue evidence="1">Leaf</tissue>
    </source>
</reference>
<accession>A0A2P2NMI7</accession>
<dbReference type="EMBL" id="GGEC01063244">
    <property type="protein sequence ID" value="MBX43728.1"/>
    <property type="molecule type" value="Transcribed_RNA"/>
</dbReference>
<sequence length="36" mass="4344">MTTAMVLFWSFFQSSNTICVLRRKKNYKIFCFDSVM</sequence>
<proteinExistence type="predicted"/>
<protein>
    <submittedName>
        <fullName evidence="1">Uncharacterized protein</fullName>
    </submittedName>
</protein>
<organism evidence="1">
    <name type="scientific">Rhizophora mucronata</name>
    <name type="common">Asiatic mangrove</name>
    <dbReference type="NCBI Taxonomy" id="61149"/>
    <lineage>
        <taxon>Eukaryota</taxon>
        <taxon>Viridiplantae</taxon>
        <taxon>Streptophyta</taxon>
        <taxon>Embryophyta</taxon>
        <taxon>Tracheophyta</taxon>
        <taxon>Spermatophyta</taxon>
        <taxon>Magnoliopsida</taxon>
        <taxon>eudicotyledons</taxon>
        <taxon>Gunneridae</taxon>
        <taxon>Pentapetalae</taxon>
        <taxon>rosids</taxon>
        <taxon>fabids</taxon>
        <taxon>Malpighiales</taxon>
        <taxon>Rhizophoraceae</taxon>
        <taxon>Rhizophora</taxon>
    </lineage>
</organism>
<name>A0A2P2NMI7_RHIMU</name>
<evidence type="ECO:0000313" key="1">
    <source>
        <dbReference type="EMBL" id="MBX43728.1"/>
    </source>
</evidence>
<dbReference type="AlphaFoldDB" id="A0A2P2NMI7"/>